<dbReference type="InterPro" id="IPR017871">
    <property type="entry name" value="ABC_transporter-like_CS"/>
</dbReference>
<dbReference type="InterPro" id="IPR003593">
    <property type="entry name" value="AAA+_ATPase"/>
</dbReference>
<dbReference type="PROSITE" id="PS00211">
    <property type="entry name" value="ABC_TRANSPORTER_1"/>
    <property type="match status" value="1"/>
</dbReference>
<accession>A0ABQ1I5B0</accession>
<dbReference type="PROSITE" id="PS50893">
    <property type="entry name" value="ABC_TRANSPORTER_2"/>
    <property type="match status" value="2"/>
</dbReference>
<keyword evidence="6" id="KW-1185">Reference proteome</keyword>
<dbReference type="SMART" id="SM00382">
    <property type="entry name" value="AAA"/>
    <property type="match status" value="2"/>
</dbReference>
<sequence length="473" mass="53058">MIIENVLLLAGQRQLAIKHWQLAPSQHWALFGHSGSGKSLLGAWLNGELKAERGQLSQRPERIALVSLEQQQALLEAELADDDSDFSDVQDSGHSVAELLAKASTQVEQIERVVQQCDLSALLQRGFRLLSTGETRRLMLALALLKQPQLLILDEPFAGLDFAHQQQLLKLLDDLAKQCQLLLITSRDEELPKVITHVAVLDEQGINQQLSIEQWRQHPERQLLQQQAEQQSQAIVAALRQFQAPELPDPLFAIHDGQVSYAGEVLFSGLNWQIHPGQHWQVRGPNGCGKSTLLNLIFGDHPQCYSNHIEVLGYRRGSGESIWQVKQRIGMVSASLHLQYRVNCSALEVVLSGLYDSIGIYQQPSELELQQARLWLSLFAMQDLEKRDFKSLSYGQQRVLIIARALVKAPSLLLLDEPCQGLDFLARSTVLKALEQVAKHQLSHLVYVTHHQEDSLPSISHFVDFEAGKVCIS</sequence>
<dbReference type="EMBL" id="BMDY01000018">
    <property type="protein sequence ID" value="GGB13665.1"/>
    <property type="molecule type" value="Genomic_DNA"/>
</dbReference>
<organism evidence="5 6">
    <name type="scientific">Agarivorans gilvus</name>
    <dbReference type="NCBI Taxonomy" id="680279"/>
    <lineage>
        <taxon>Bacteria</taxon>
        <taxon>Pseudomonadati</taxon>
        <taxon>Pseudomonadota</taxon>
        <taxon>Gammaproteobacteria</taxon>
        <taxon>Alteromonadales</taxon>
        <taxon>Alteromonadaceae</taxon>
        <taxon>Agarivorans</taxon>
    </lineage>
</organism>
<reference evidence="6" key="1">
    <citation type="journal article" date="2019" name="Int. J. Syst. Evol. Microbiol.">
        <title>The Global Catalogue of Microorganisms (GCM) 10K type strain sequencing project: providing services to taxonomists for standard genome sequencing and annotation.</title>
        <authorList>
            <consortium name="The Broad Institute Genomics Platform"/>
            <consortium name="The Broad Institute Genome Sequencing Center for Infectious Disease"/>
            <person name="Wu L."/>
            <person name="Ma J."/>
        </authorList>
    </citation>
    <scope>NUCLEOTIDE SEQUENCE [LARGE SCALE GENOMIC DNA]</scope>
    <source>
        <strain evidence="6">CGMCC 1.10131</strain>
    </source>
</reference>
<keyword evidence="2" id="KW-0547">Nucleotide-binding</keyword>
<comment type="caution">
    <text evidence="5">The sequence shown here is derived from an EMBL/GenBank/DDBJ whole genome shotgun (WGS) entry which is preliminary data.</text>
</comment>
<dbReference type="InterPro" id="IPR050095">
    <property type="entry name" value="ECF_ABC_transporter_ATP-bd"/>
</dbReference>
<dbReference type="SUPFAM" id="SSF52540">
    <property type="entry name" value="P-loop containing nucleoside triphosphate hydrolases"/>
    <property type="match status" value="2"/>
</dbReference>
<dbReference type="Proteomes" id="UP000651977">
    <property type="component" value="Unassembled WGS sequence"/>
</dbReference>
<dbReference type="PANTHER" id="PTHR43553:SF3">
    <property type="entry name" value="ABC TRANSPORTER ATP-BINDING PROTEIN MODF"/>
    <property type="match status" value="1"/>
</dbReference>
<feature type="domain" description="ABC transporter" evidence="4">
    <location>
        <begin position="1"/>
        <end position="228"/>
    </location>
</feature>
<evidence type="ECO:0000256" key="1">
    <source>
        <dbReference type="ARBA" id="ARBA00022448"/>
    </source>
</evidence>
<dbReference type="PANTHER" id="PTHR43553">
    <property type="entry name" value="HEAVY METAL TRANSPORTER"/>
    <property type="match status" value="1"/>
</dbReference>
<dbReference type="Gene3D" id="3.40.50.300">
    <property type="entry name" value="P-loop containing nucleotide triphosphate hydrolases"/>
    <property type="match status" value="2"/>
</dbReference>
<evidence type="ECO:0000313" key="5">
    <source>
        <dbReference type="EMBL" id="GGB13665.1"/>
    </source>
</evidence>
<evidence type="ECO:0000256" key="3">
    <source>
        <dbReference type="ARBA" id="ARBA00022840"/>
    </source>
</evidence>
<gene>
    <name evidence="5" type="primary">phrA</name>
    <name evidence="5" type="ORF">GCM10007414_28830</name>
</gene>
<evidence type="ECO:0000256" key="2">
    <source>
        <dbReference type="ARBA" id="ARBA00022741"/>
    </source>
</evidence>
<evidence type="ECO:0000313" key="6">
    <source>
        <dbReference type="Proteomes" id="UP000651977"/>
    </source>
</evidence>
<proteinExistence type="predicted"/>
<keyword evidence="1" id="KW-0813">Transport</keyword>
<protein>
    <submittedName>
        <fullName evidence="5">Photoreactivation-associated protein PhrA</fullName>
    </submittedName>
</protein>
<dbReference type="Pfam" id="PF00005">
    <property type="entry name" value="ABC_tran"/>
    <property type="match status" value="2"/>
</dbReference>
<evidence type="ECO:0000259" key="4">
    <source>
        <dbReference type="PROSITE" id="PS50893"/>
    </source>
</evidence>
<feature type="domain" description="ABC transporter" evidence="4">
    <location>
        <begin position="252"/>
        <end position="472"/>
    </location>
</feature>
<dbReference type="InterPro" id="IPR027417">
    <property type="entry name" value="P-loop_NTPase"/>
</dbReference>
<name>A0ABQ1I5B0_9ALTE</name>
<dbReference type="InterPro" id="IPR003439">
    <property type="entry name" value="ABC_transporter-like_ATP-bd"/>
</dbReference>
<dbReference type="RefSeq" id="WP_055733723.1">
    <property type="nucleotide sequence ID" value="NZ_BMDY01000018.1"/>
</dbReference>
<keyword evidence="3" id="KW-0067">ATP-binding</keyword>